<keyword evidence="2" id="KW-0472">Membrane</keyword>
<protein>
    <submittedName>
        <fullName evidence="6">SWIM-type domain-containing protein</fullName>
    </submittedName>
</protein>
<dbReference type="GO" id="GO:0008270">
    <property type="term" value="F:zinc ion binding"/>
    <property type="evidence" value="ECO:0007669"/>
    <property type="project" value="UniProtKB-KW"/>
</dbReference>
<dbReference type="EMBL" id="UYRT01094330">
    <property type="protein sequence ID" value="VDN39533.1"/>
    <property type="molecule type" value="Genomic_DNA"/>
</dbReference>
<feature type="transmembrane region" description="Helical" evidence="2">
    <location>
        <begin position="29"/>
        <end position="48"/>
    </location>
</feature>
<reference evidence="4 5" key="2">
    <citation type="submission" date="2018-11" db="EMBL/GenBank/DDBJ databases">
        <authorList>
            <consortium name="Pathogen Informatics"/>
        </authorList>
    </citation>
    <scope>NUCLEOTIDE SEQUENCE [LARGE SCALE GENOMIC DNA]</scope>
</reference>
<evidence type="ECO:0000256" key="1">
    <source>
        <dbReference type="PROSITE-ProRule" id="PRU00325"/>
    </source>
</evidence>
<keyword evidence="2" id="KW-1133">Transmembrane helix</keyword>
<sequence>MASRRISHLQVDMYLACTNKAPYVSSLRIVLPCSFILATLINLLWAAFRCRSLELIAEGAFRYRVGVSSEYECSCDKKLRRMLCEHSLGVAMVLGEVQEYLEYCVNERTRRTFFGAWGFPFRN</sequence>
<evidence type="ECO:0000313" key="6">
    <source>
        <dbReference type="WBParaSite" id="GPUH_0002216201-mRNA-1"/>
    </source>
</evidence>
<organism evidence="6">
    <name type="scientific">Gongylonema pulchrum</name>
    <dbReference type="NCBI Taxonomy" id="637853"/>
    <lineage>
        <taxon>Eukaryota</taxon>
        <taxon>Metazoa</taxon>
        <taxon>Ecdysozoa</taxon>
        <taxon>Nematoda</taxon>
        <taxon>Chromadorea</taxon>
        <taxon>Rhabditida</taxon>
        <taxon>Spirurina</taxon>
        <taxon>Spiruromorpha</taxon>
        <taxon>Spiruroidea</taxon>
        <taxon>Gongylonematidae</taxon>
        <taxon>Gongylonema</taxon>
    </lineage>
</organism>
<keyword evidence="1" id="KW-0862">Zinc</keyword>
<keyword evidence="1" id="KW-0479">Metal-binding</keyword>
<evidence type="ECO:0000313" key="5">
    <source>
        <dbReference type="Proteomes" id="UP000271098"/>
    </source>
</evidence>
<name>A0A183EME4_9BILA</name>
<keyword evidence="1" id="KW-0863">Zinc-finger</keyword>
<feature type="domain" description="SWIM-type" evidence="3">
    <location>
        <begin position="63"/>
        <end position="95"/>
    </location>
</feature>
<dbReference type="PROSITE" id="PS50966">
    <property type="entry name" value="ZF_SWIM"/>
    <property type="match status" value="1"/>
</dbReference>
<reference evidence="6" key="1">
    <citation type="submission" date="2016-06" db="UniProtKB">
        <authorList>
            <consortium name="WormBaseParasite"/>
        </authorList>
    </citation>
    <scope>IDENTIFICATION</scope>
</reference>
<gene>
    <name evidence="4" type="ORF">GPUH_LOCUS22135</name>
</gene>
<accession>A0A183EME4</accession>
<evidence type="ECO:0000313" key="4">
    <source>
        <dbReference type="EMBL" id="VDN39533.1"/>
    </source>
</evidence>
<keyword evidence="2" id="KW-0812">Transmembrane</keyword>
<dbReference type="Proteomes" id="UP000271098">
    <property type="component" value="Unassembled WGS sequence"/>
</dbReference>
<proteinExistence type="predicted"/>
<dbReference type="InterPro" id="IPR007527">
    <property type="entry name" value="Znf_SWIM"/>
</dbReference>
<keyword evidence="5" id="KW-1185">Reference proteome</keyword>
<dbReference type="AlphaFoldDB" id="A0A183EME4"/>
<evidence type="ECO:0000259" key="3">
    <source>
        <dbReference type="PROSITE" id="PS50966"/>
    </source>
</evidence>
<dbReference type="WBParaSite" id="GPUH_0002216201-mRNA-1">
    <property type="protein sequence ID" value="GPUH_0002216201-mRNA-1"/>
    <property type="gene ID" value="GPUH_0002216201"/>
</dbReference>
<evidence type="ECO:0000256" key="2">
    <source>
        <dbReference type="SAM" id="Phobius"/>
    </source>
</evidence>